<keyword evidence="2" id="KW-0813">Transport</keyword>
<dbReference type="Pfam" id="PF01749">
    <property type="entry name" value="IBB"/>
    <property type="match status" value="1"/>
</dbReference>
<sequence length="531" mass="60338">MDAPTFSGHSELYKGQSETTSTACVRRRRERTCELRKLKREQLLLDRRKIDTEQFLAAVVDNEVPNPLVSISRVQHLLRGDAHDRLEACRLLSYAMKENEQQSVHQLAELHLLPILTDVFLSSEGELQQQTGWILLNLARIPENFLSYNSQLDVLRSFFQLATVCYEAMIVADSMETVLPQLFVSLGLFAGKHIGNAMYTLNCKSVTELILSILHNYRKYTSQTLSSTVWLCTQLYRYAETDSVMYESEVHISLLQALVLLLEVNEKSILTDTVLCLMNAVWSEQLVQVTYISGALKRLLELSLEENDVSTYALHTISNVIENYGRYTDALINYGLIDVIYASLLSSNRCDDGCHILACVCAEGKEQISKVFSRDELIDRIYDVFTTASFDKRKEICAALSSASEMGSPTVREKIVQRGFLSTFCSMLDSSDINTVICVLIALDALLEFSEVSGVDTVRETIESCQGLERLLLLHDHENIDIMVKSQEIYDRYFAPYENDYREDFADVKSTMDDLLNIVESTHDEGNVWNF</sequence>
<evidence type="ECO:0000256" key="3">
    <source>
        <dbReference type="ARBA" id="ARBA00022927"/>
    </source>
</evidence>
<proteinExistence type="inferred from homology"/>
<dbReference type="Proteomes" id="UP000887575">
    <property type="component" value="Unassembled WGS sequence"/>
</dbReference>
<keyword evidence="3" id="KW-0653">Protein transport</keyword>
<evidence type="ECO:0000256" key="4">
    <source>
        <dbReference type="SAM" id="MobiDB-lite"/>
    </source>
</evidence>
<dbReference type="GO" id="GO:0006606">
    <property type="term" value="P:protein import into nucleus"/>
    <property type="evidence" value="ECO:0007669"/>
    <property type="project" value="InterPro"/>
</dbReference>
<dbReference type="GO" id="GO:0061608">
    <property type="term" value="F:nuclear import signal receptor activity"/>
    <property type="evidence" value="ECO:0007669"/>
    <property type="project" value="InterPro"/>
</dbReference>
<accession>A0AAF3EW38</accession>
<feature type="domain" description="IBB" evidence="5">
    <location>
        <begin position="12"/>
        <end position="54"/>
    </location>
</feature>
<reference evidence="7" key="1">
    <citation type="submission" date="2024-02" db="UniProtKB">
        <authorList>
            <consortium name="WormBaseParasite"/>
        </authorList>
    </citation>
    <scope>IDENTIFICATION</scope>
</reference>
<protein>
    <submittedName>
        <fullName evidence="7">IBB domain-containing protein</fullName>
    </submittedName>
</protein>
<dbReference type="InterPro" id="IPR011989">
    <property type="entry name" value="ARM-like"/>
</dbReference>
<name>A0AAF3EW38_9BILA</name>
<dbReference type="PANTHER" id="PTHR23316">
    <property type="entry name" value="IMPORTIN ALPHA"/>
    <property type="match status" value="1"/>
</dbReference>
<dbReference type="AlphaFoldDB" id="A0AAF3EW38"/>
<evidence type="ECO:0000313" key="7">
    <source>
        <dbReference type="WBParaSite" id="MBELARI_LOCUS18416"/>
    </source>
</evidence>
<keyword evidence="6" id="KW-1185">Reference proteome</keyword>
<dbReference type="InterPro" id="IPR016024">
    <property type="entry name" value="ARM-type_fold"/>
</dbReference>
<organism evidence="6 7">
    <name type="scientific">Mesorhabditis belari</name>
    <dbReference type="NCBI Taxonomy" id="2138241"/>
    <lineage>
        <taxon>Eukaryota</taxon>
        <taxon>Metazoa</taxon>
        <taxon>Ecdysozoa</taxon>
        <taxon>Nematoda</taxon>
        <taxon>Chromadorea</taxon>
        <taxon>Rhabditida</taxon>
        <taxon>Rhabditina</taxon>
        <taxon>Rhabditomorpha</taxon>
        <taxon>Rhabditoidea</taxon>
        <taxon>Rhabditidae</taxon>
        <taxon>Mesorhabditinae</taxon>
        <taxon>Mesorhabditis</taxon>
    </lineage>
</organism>
<evidence type="ECO:0000313" key="6">
    <source>
        <dbReference type="Proteomes" id="UP000887575"/>
    </source>
</evidence>
<comment type="similarity">
    <text evidence="1">Belongs to the importin alpha family.</text>
</comment>
<evidence type="ECO:0000259" key="5">
    <source>
        <dbReference type="Pfam" id="PF01749"/>
    </source>
</evidence>
<dbReference type="SMART" id="SM00185">
    <property type="entry name" value="ARM"/>
    <property type="match status" value="3"/>
</dbReference>
<dbReference type="InterPro" id="IPR002652">
    <property type="entry name" value="Importin-a_IBB"/>
</dbReference>
<evidence type="ECO:0000256" key="1">
    <source>
        <dbReference type="ARBA" id="ARBA00010394"/>
    </source>
</evidence>
<feature type="region of interest" description="Disordered" evidence="4">
    <location>
        <begin position="1"/>
        <end position="23"/>
    </location>
</feature>
<dbReference type="Gene3D" id="1.25.10.10">
    <property type="entry name" value="Leucine-rich Repeat Variant"/>
    <property type="match status" value="1"/>
</dbReference>
<dbReference type="WBParaSite" id="MBELARI_LOCUS18416">
    <property type="protein sequence ID" value="MBELARI_LOCUS18416"/>
    <property type="gene ID" value="MBELARI_LOCUS18416"/>
</dbReference>
<dbReference type="InterPro" id="IPR000225">
    <property type="entry name" value="Armadillo"/>
</dbReference>
<evidence type="ECO:0000256" key="2">
    <source>
        <dbReference type="ARBA" id="ARBA00022448"/>
    </source>
</evidence>
<dbReference type="SUPFAM" id="SSF48371">
    <property type="entry name" value="ARM repeat"/>
    <property type="match status" value="1"/>
</dbReference>